<evidence type="ECO:0000256" key="2">
    <source>
        <dbReference type="ARBA" id="ARBA00008917"/>
    </source>
</evidence>
<feature type="transmembrane region" description="Helical" evidence="7">
    <location>
        <begin position="160"/>
        <end position="182"/>
    </location>
</feature>
<dbReference type="Pfam" id="PF04511">
    <property type="entry name" value="DER1"/>
    <property type="match status" value="1"/>
</dbReference>
<dbReference type="EMBL" id="FLQV01000307">
    <property type="protein sequence ID" value="SBS89531.1"/>
    <property type="molecule type" value="Genomic_DNA"/>
</dbReference>
<evidence type="ECO:0000256" key="6">
    <source>
        <dbReference type="ARBA" id="ARBA00023136"/>
    </source>
</evidence>
<keyword evidence="6 7" id="KW-0472">Membrane</keyword>
<evidence type="ECO:0000256" key="7">
    <source>
        <dbReference type="RuleBase" id="RU363059"/>
    </source>
</evidence>
<dbReference type="InterPro" id="IPR035952">
    <property type="entry name" value="Rhomboid-like_sf"/>
</dbReference>
<proteinExistence type="inferred from homology"/>
<dbReference type="PANTHER" id="PTHR11009">
    <property type="entry name" value="DER1-LIKE PROTEIN, DERLIN"/>
    <property type="match status" value="1"/>
</dbReference>
<protein>
    <recommendedName>
        <fullName evidence="7">Derlin</fullName>
    </recommendedName>
</protein>
<dbReference type="InterPro" id="IPR007599">
    <property type="entry name" value="DER1"/>
</dbReference>
<feature type="transmembrane region" description="Helical" evidence="7">
    <location>
        <begin position="122"/>
        <end position="139"/>
    </location>
</feature>
<name>A0A1A8W929_PLAOA</name>
<gene>
    <name evidence="8" type="ORF">POVCU1_016680</name>
</gene>
<evidence type="ECO:0000256" key="3">
    <source>
        <dbReference type="ARBA" id="ARBA00022692"/>
    </source>
</evidence>
<comment type="subcellular location">
    <subcellularLocation>
        <location evidence="1 7">Endoplasmic reticulum membrane</location>
        <topology evidence="1 7">Multi-pass membrane protein</topology>
    </subcellularLocation>
</comment>
<evidence type="ECO:0000256" key="1">
    <source>
        <dbReference type="ARBA" id="ARBA00004477"/>
    </source>
</evidence>
<sequence>MRNGENTLREFARDFVKGVTFNAIKNGDMKPNSMVTQWKRAKQQYSLYTRGKKEILKKKGKKKFSLNYSNSSKKKKKKNFFFLNFSKYNEVKESIKALFNLDYVENNYIYSYVKSFKRTPPITKLYLISTFLLSVLIHINKNVYKLILYDFHKIFKKGEIWRLLTPYLYIGNLYLQYILMFNYLNIYMSSVEIAHYKNPEDFLIFLTYGYMLNILFTIVGSMYNENVMEIKKHIHNIGNLIMKKCKNKEQKIDIKKEHYNHLGYVFSTYILYYWSRINEGTLINCFELFLIKADFCVCTRCMTCTGRSTSRSAVTLARRMHRGVSSVQRVAIGAKQDNTETKHDGGETFSKLSKTHAEEKQRSFIF</sequence>
<keyword evidence="5 7" id="KW-1133">Transmembrane helix</keyword>
<feature type="transmembrane region" description="Helical" evidence="7">
    <location>
        <begin position="202"/>
        <end position="223"/>
    </location>
</feature>
<accession>A0A1A8W929</accession>
<dbReference type="GO" id="GO:0006950">
    <property type="term" value="P:response to stress"/>
    <property type="evidence" value="ECO:0007669"/>
    <property type="project" value="UniProtKB-ARBA"/>
</dbReference>
<comment type="caution">
    <text evidence="7">Lacks conserved residue(s) required for the propagation of feature annotation.</text>
</comment>
<evidence type="ECO:0000256" key="4">
    <source>
        <dbReference type="ARBA" id="ARBA00022824"/>
    </source>
</evidence>
<dbReference type="GO" id="GO:0005789">
    <property type="term" value="C:endoplasmic reticulum membrane"/>
    <property type="evidence" value="ECO:0007669"/>
    <property type="project" value="UniProtKB-SubCell"/>
</dbReference>
<keyword evidence="3 7" id="KW-0812">Transmembrane</keyword>
<dbReference type="AlphaFoldDB" id="A0A1A8W929"/>
<evidence type="ECO:0000313" key="8">
    <source>
        <dbReference type="EMBL" id="SBS89531.1"/>
    </source>
</evidence>
<keyword evidence="4 7" id="KW-0256">Endoplasmic reticulum</keyword>
<evidence type="ECO:0000256" key="5">
    <source>
        <dbReference type="ARBA" id="ARBA00022989"/>
    </source>
</evidence>
<organism evidence="8 9">
    <name type="scientific">Plasmodium ovale curtisi</name>
    <dbReference type="NCBI Taxonomy" id="864141"/>
    <lineage>
        <taxon>Eukaryota</taxon>
        <taxon>Sar</taxon>
        <taxon>Alveolata</taxon>
        <taxon>Apicomplexa</taxon>
        <taxon>Aconoidasida</taxon>
        <taxon>Haemosporida</taxon>
        <taxon>Plasmodiidae</taxon>
        <taxon>Plasmodium</taxon>
        <taxon>Plasmodium (Plasmodium)</taxon>
    </lineage>
</organism>
<dbReference type="Proteomes" id="UP000078546">
    <property type="component" value="Unassembled WGS sequence"/>
</dbReference>
<evidence type="ECO:0000313" key="9">
    <source>
        <dbReference type="Proteomes" id="UP000078546"/>
    </source>
</evidence>
<comment type="function">
    <text evidence="7">May be involved in the degradation of misfolded endoplasmic reticulum (ER) luminal proteins.</text>
</comment>
<dbReference type="SUPFAM" id="SSF144091">
    <property type="entry name" value="Rhomboid-like"/>
    <property type="match status" value="1"/>
</dbReference>
<reference evidence="9" key="1">
    <citation type="submission" date="2016-05" db="EMBL/GenBank/DDBJ databases">
        <authorList>
            <person name="Naeem Raeece"/>
        </authorList>
    </citation>
    <scope>NUCLEOTIDE SEQUENCE [LARGE SCALE GENOMIC DNA]</scope>
</reference>
<comment type="similarity">
    <text evidence="2 7">Belongs to the derlin family.</text>
</comment>